<evidence type="ECO:0000256" key="4">
    <source>
        <dbReference type="SAM" id="Phobius"/>
    </source>
</evidence>
<dbReference type="SUPFAM" id="SSF90123">
    <property type="entry name" value="ABC transporter transmembrane region"/>
    <property type="match status" value="1"/>
</dbReference>
<dbReference type="EMBL" id="BMAT01002347">
    <property type="protein sequence ID" value="GFS05185.1"/>
    <property type="molecule type" value="Genomic_DNA"/>
</dbReference>
<keyword evidence="6" id="KW-1185">Reference proteome</keyword>
<reference evidence="5 6" key="1">
    <citation type="journal article" date="2021" name="Elife">
        <title>Chloroplast acquisition without the gene transfer in kleptoplastic sea slugs, Plakobranchus ocellatus.</title>
        <authorList>
            <person name="Maeda T."/>
            <person name="Takahashi S."/>
            <person name="Yoshida T."/>
            <person name="Shimamura S."/>
            <person name="Takaki Y."/>
            <person name="Nagai Y."/>
            <person name="Toyoda A."/>
            <person name="Suzuki Y."/>
            <person name="Arimoto A."/>
            <person name="Ishii H."/>
            <person name="Satoh N."/>
            <person name="Nishiyama T."/>
            <person name="Hasebe M."/>
            <person name="Maruyama T."/>
            <person name="Minagawa J."/>
            <person name="Obokata J."/>
            <person name="Shigenobu S."/>
        </authorList>
    </citation>
    <scope>NUCLEOTIDE SEQUENCE [LARGE SCALE GENOMIC DNA]</scope>
</reference>
<name>A0AAV4I5M0_9GAST</name>
<keyword evidence="2 4" id="KW-1133">Transmembrane helix</keyword>
<dbReference type="GO" id="GO:0005524">
    <property type="term" value="F:ATP binding"/>
    <property type="evidence" value="ECO:0007669"/>
    <property type="project" value="InterPro"/>
</dbReference>
<proteinExistence type="predicted"/>
<accession>A0AAV4I5M0</accession>
<evidence type="ECO:0000256" key="1">
    <source>
        <dbReference type="ARBA" id="ARBA00022692"/>
    </source>
</evidence>
<evidence type="ECO:0000256" key="3">
    <source>
        <dbReference type="ARBA" id="ARBA00023136"/>
    </source>
</evidence>
<dbReference type="InterPro" id="IPR036640">
    <property type="entry name" value="ABC1_TM_sf"/>
</dbReference>
<gene>
    <name evidence="5" type="ORF">ElyMa_001193500</name>
</gene>
<dbReference type="AlphaFoldDB" id="A0AAV4I5M0"/>
<evidence type="ECO:0000256" key="2">
    <source>
        <dbReference type="ARBA" id="ARBA00022989"/>
    </source>
</evidence>
<dbReference type="Proteomes" id="UP000762676">
    <property type="component" value="Unassembled WGS sequence"/>
</dbReference>
<organism evidence="5 6">
    <name type="scientific">Elysia marginata</name>
    <dbReference type="NCBI Taxonomy" id="1093978"/>
    <lineage>
        <taxon>Eukaryota</taxon>
        <taxon>Metazoa</taxon>
        <taxon>Spiralia</taxon>
        <taxon>Lophotrochozoa</taxon>
        <taxon>Mollusca</taxon>
        <taxon>Gastropoda</taxon>
        <taxon>Heterobranchia</taxon>
        <taxon>Euthyneura</taxon>
        <taxon>Panpulmonata</taxon>
        <taxon>Sacoglossa</taxon>
        <taxon>Placobranchoidea</taxon>
        <taxon>Plakobranchidae</taxon>
        <taxon>Elysia</taxon>
    </lineage>
</organism>
<protein>
    <submittedName>
        <fullName evidence="5">Multidrug resistance-associated ABC transporter protein</fullName>
    </submittedName>
</protein>
<feature type="transmembrane region" description="Helical" evidence="4">
    <location>
        <begin position="68"/>
        <end position="87"/>
    </location>
</feature>
<evidence type="ECO:0000313" key="5">
    <source>
        <dbReference type="EMBL" id="GFS05185.1"/>
    </source>
</evidence>
<dbReference type="Gene3D" id="1.20.1560.10">
    <property type="entry name" value="ABC transporter type 1, transmembrane domain"/>
    <property type="match status" value="1"/>
</dbReference>
<keyword evidence="1 4" id="KW-0812">Transmembrane</keyword>
<dbReference type="GO" id="GO:0016020">
    <property type="term" value="C:membrane"/>
    <property type="evidence" value="ECO:0007669"/>
    <property type="project" value="InterPro"/>
</dbReference>
<sequence>PVYASCLTDQTLLHKKLHPYRRPLHRDSDRHRVGQSIRRPGQVYWCHGETPGNKNENFHMWLDAWYSFRIKALASIMVLAISLIVILDKSYSPSMAALFITWSDDFLHRLKFFLHFCIRTEKDMVSLERMLEFSAKPQEVSKKPLLRLAILR</sequence>
<comment type="caution">
    <text evidence="5">The sequence shown here is derived from an EMBL/GenBank/DDBJ whole genome shotgun (WGS) entry which is preliminary data.</text>
</comment>
<evidence type="ECO:0000313" key="6">
    <source>
        <dbReference type="Proteomes" id="UP000762676"/>
    </source>
</evidence>
<keyword evidence="3 4" id="KW-0472">Membrane</keyword>
<feature type="non-terminal residue" evidence="5">
    <location>
        <position position="1"/>
    </location>
</feature>